<dbReference type="Proteomes" id="UP000007013">
    <property type="component" value="Chromosome"/>
</dbReference>
<dbReference type="AlphaFoldDB" id="B1ZWW8"/>
<feature type="region of interest" description="Disordered" evidence="2">
    <location>
        <begin position="610"/>
        <end position="632"/>
    </location>
</feature>
<dbReference type="Pfam" id="PF07593">
    <property type="entry name" value="UnbV_ASPIC"/>
    <property type="match status" value="2"/>
</dbReference>
<feature type="region of interest" description="Disordered" evidence="2">
    <location>
        <begin position="338"/>
        <end position="366"/>
    </location>
</feature>
<dbReference type="STRING" id="452637.Oter_1795"/>
<proteinExistence type="predicted"/>
<dbReference type="EMBL" id="CP001032">
    <property type="protein sequence ID" value="ACB75079.1"/>
    <property type="molecule type" value="Genomic_DNA"/>
</dbReference>
<dbReference type="HOGENOM" id="CLU_281416_0_0_0"/>
<dbReference type="Pfam" id="PF13517">
    <property type="entry name" value="FG-GAP_3"/>
    <property type="match status" value="4"/>
</dbReference>
<feature type="domain" description="ASPIC/UnbV" evidence="3">
    <location>
        <begin position="1155"/>
        <end position="1213"/>
    </location>
</feature>
<gene>
    <name evidence="4" type="ordered locus">Oter_1795</name>
</gene>
<keyword evidence="5" id="KW-1185">Reference proteome</keyword>
<sequence length="1228" mass="131471">MAAAIAPPAATGAVPRNRGWRAKCLALAAIVLVAGDACGSGIASAPLAPRSAPRGATMFTRLMPERTGVKTENRYADPEMWARRYQEFLFGAVGTGVAIGDYDGDGRPDIFAVSKTESCRLFRNLGDFRFEDVTERAGVADKGAAAGVWKQGATFVDVNNDGRLDLYVCRFDASNLLYVNQGDGRFRELAHDYGLDVSDASGMAAFCDYDRDGRVDVYIATNLLNMMRGPNGQRGYLLHQLSNGTFADVSAAAGIAGATQSHSATWWDYDNDGWPDLYVANDYAAPDRLYHNNRDGTFTDSVDRVLPHTSFASMGADLGDVNNDGLIDFLSADMATTTHEKDQRSMADTRGRAVDPPDLGNEAPQYPRSALYLNTGTARCLEAAVLAGIDATDWTWGPRFEDLDNDGRLDLFVPNGMFVEQSIDINTRMLSAETTAERVRIMRQSPVLNEENLAFRSAGQQNGDLAFENVGAAWGLDHKGISFGAAFGDFDDDGDLDLVYANYQDSVAVLRNDSDTGHRVIVELRGTTSNHFGVGATVHIATSAGVQVRQLWLARGYMSSSEPVVHFGLGEEREIRELTVRWPSGAVQRFEHVVADRRYTITEPAAGVAGVGDPGSGSSSFAKATEDKTSPATTSLFAETSEAHGLAVTSREEPVDEVALQRLLPTRFNRRGPALAVGDVNGDGIEDVVIGGTTQTAAQVRLGSAPGNDPAADAGAAFPTDMVNDGPVLLFDAMGDGRPALLVTKGGNSLPAGAAEYQPKLYVQDEPGRFRLAAGALPELSLSVGAAAVADFDRDGRLDVFLGARVLPGLYPLAPQSALLRNRGPATAGFEDATELLAPALRNVGLVTSALWSDVDQDGWPDLLVALEWGRVTCFHNEQGRGFSDWTERAGFAAAGTGWWTSLAAADFNGDGRMDYVAGNVGLNTQYRASAAQPALLFYGDFRRDGGEPQLIEAYYEGDKLYPWRSRRDLGAAIPSVLKRFPRNNAYARATLSEILGEEKLAAADKFMATELRSGVFLSQPDDTWRFTPLPRIAQIAPLQGMVAGDFDGDGQADLYAVQNSYAPIAVVGRFDGGLSQLLRGDGRGGFEPVPPAQSGLVVPGDAKALAVLDLGQDGWPDFLVTRNNASTLVFERQHEPGLRSVRVQLRGPAGNPTAIGARLTAHYRDGHAQSVELQAGSGHASQSLAAAFFGDRADNPLARISVRWPDGATTQHDVTGTTPVIILPAPR</sequence>
<evidence type="ECO:0000256" key="2">
    <source>
        <dbReference type="SAM" id="MobiDB-lite"/>
    </source>
</evidence>
<dbReference type="PANTHER" id="PTHR16026:SF0">
    <property type="entry name" value="CARTILAGE ACIDIC PROTEIN 1"/>
    <property type="match status" value="1"/>
</dbReference>
<evidence type="ECO:0000259" key="3">
    <source>
        <dbReference type="Pfam" id="PF07593"/>
    </source>
</evidence>
<dbReference type="InterPro" id="IPR027039">
    <property type="entry name" value="Crtac1"/>
</dbReference>
<evidence type="ECO:0000256" key="1">
    <source>
        <dbReference type="ARBA" id="ARBA00022729"/>
    </source>
</evidence>
<feature type="domain" description="ASPIC/UnbV" evidence="3">
    <location>
        <begin position="533"/>
        <end position="600"/>
    </location>
</feature>
<name>B1ZWW8_OPITP</name>
<dbReference type="KEGG" id="ote:Oter_1795"/>
<dbReference type="PANTHER" id="PTHR16026">
    <property type="entry name" value="CARTILAGE ACIDIC PROTEIN 1"/>
    <property type="match status" value="1"/>
</dbReference>
<dbReference type="InterPro" id="IPR028994">
    <property type="entry name" value="Integrin_alpha_N"/>
</dbReference>
<dbReference type="InterPro" id="IPR011519">
    <property type="entry name" value="UnbV_ASPIC"/>
</dbReference>
<dbReference type="Pfam" id="PF01839">
    <property type="entry name" value="FG-GAP"/>
    <property type="match status" value="1"/>
</dbReference>
<evidence type="ECO:0000313" key="4">
    <source>
        <dbReference type="EMBL" id="ACB75079.1"/>
    </source>
</evidence>
<feature type="compositionally biased region" description="Basic and acidic residues" evidence="2">
    <location>
        <begin position="338"/>
        <end position="355"/>
    </location>
</feature>
<dbReference type="RefSeq" id="WP_012374616.1">
    <property type="nucleotide sequence ID" value="NC_010571.1"/>
</dbReference>
<dbReference type="InterPro" id="IPR013517">
    <property type="entry name" value="FG-GAP"/>
</dbReference>
<protein>
    <submittedName>
        <fullName evidence="4">ASPIC/UnbV domain protein</fullName>
    </submittedName>
</protein>
<evidence type="ECO:0000313" key="5">
    <source>
        <dbReference type="Proteomes" id="UP000007013"/>
    </source>
</evidence>
<dbReference type="eggNOG" id="COG4888">
    <property type="taxonomic scope" value="Bacteria"/>
</dbReference>
<dbReference type="Gene3D" id="2.130.10.130">
    <property type="entry name" value="Integrin alpha, N-terminal"/>
    <property type="match status" value="3"/>
</dbReference>
<accession>B1ZWW8</accession>
<dbReference type="SUPFAM" id="SSF69318">
    <property type="entry name" value="Integrin alpha N-terminal domain"/>
    <property type="match status" value="2"/>
</dbReference>
<reference evidence="4 5" key="1">
    <citation type="journal article" date="2011" name="J. Bacteriol.">
        <title>Genome sequence of the verrucomicrobium Opitutus terrae PB90-1, an abundant inhabitant of rice paddy soil ecosystems.</title>
        <authorList>
            <person name="van Passel M.W."/>
            <person name="Kant R."/>
            <person name="Palva A."/>
            <person name="Copeland A."/>
            <person name="Lucas S."/>
            <person name="Lapidus A."/>
            <person name="Glavina del Rio T."/>
            <person name="Pitluck S."/>
            <person name="Goltsman E."/>
            <person name="Clum A."/>
            <person name="Sun H."/>
            <person name="Schmutz J."/>
            <person name="Larimer F.W."/>
            <person name="Land M.L."/>
            <person name="Hauser L."/>
            <person name="Kyrpides N."/>
            <person name="Mikhailova N."/>
            <person name="Richardson P.P."/>
            <person name="Janssen P.H."/>
            <person name="de Vos W.M."/>
            <person name="Smidt H."/>
        </authorList>
    </citation>
    <scope>NUCLEOTIDE SEQUENCE [LARGE SCALE GENOMIC DNA]</scope>
    <source>
        <strain evidence="5">DSM 11246 / JCM 15787 / PB90-1</strain>
    </source>
</reference>
<keyword evidence="1" id="KW-0732">Signal</keyword>
<dbReference type="OrthoDB" id="1488578at2"/>
<organism evidence="4 5">
    <name type="scientific">Opitutus terrae (strain DSM 11246 / JCM 15787 / PB90-1)</name>
    <dbReference type="NCBI Taxonomy" id="452637"/>
    <lineage>
        <taxon>Bacteria</taxon>
        <taxon>Pseudomonadati</taxon>
        <taxon>Verrucomicrobiota</taxon>
        <taxon>Opitutia</taxon>
        <taxon>Opitutales</taxon>
        <taxon>Opitutaceae</taxon>
        <taxon>Opitutus</taxon>
    </lineage>
</organism>